<dbReference type="EMBL" id="RDBE01000001">
    <property type="protein sequence ID" value="RLV50705.1"/>
    <property type="molecule type" value="Genomic_DNA"/>
</dbReference>
<dbReference type="OrthoDB" id="4119890at2"/>
<evidence type="ECO:0000313" key="3">
    <source>
        <dbReference type="Proteomes" id="UP000281708"/>
    </source>
</evidence>
<dbReference type="GO" id="GO:0016747">
    <property type="term" value="F:acyltransferase activity, transferring groups other than amino-acyl groups"/>
    <property type="evidence" value="ECO:0007669"/>
    <property type="project" value="InterPro"/>
</dbReference>
<feature type="domain" description="N-acetyltransferase" evidence="1">
    <location>
        <begin position="1"/>
        <end position="108"/>
    </location>
</feature>
<dbReference type="Proteomes" id="UP000281708">
    <property type="component" value="Unassembled WGS sequence"/>
</dbReference>
<dbReference type="Pfam" id="PF00583">
    <property type="entry name" value="Acetyltransf_1"/>
    <property type="match status" value="1"/>
</dbReference>
<dbReference type="InterPro" id="IPR016181">
    <property type="entry name" value="Acyl_CoA_acyltransferase"/>
</dbReference>
<dbReference type="RefSeq" id="WP_121804386.1">
    <property type="nucleotide sequence ID" value="NZ_RDBE01000001.1"/>
</dbReference>
<dbReference type="SUPFAM" id="SSF55729">
    <property type="entry name" value="Acyl-CoA N-acyltransferases (Nat)"/>
    <property type="match status" value="1"/>
</dbReference>
<gene>
    <name evidence="2" type="ORF">D9V37_01685</name>
</gene>
<sequence length="115" mass="11954">MVTYDLSRDVVTAREGEDVVGSATLDPDGTVTVVVSADHRGRGVGSELFLATARLARSLGRQDVVLAAPAEDRGTMAMLASLGLRGLARLDGDVLRVRVSVSGVRPVDPGTQLPA</sequence>
<accession>A0A3L8P629</accession>
<reference evidence="2 3" key="1">
    <citation type="submission" date="2018-10" db="EMBL/GenBank/DDBJ databases">
        <title>Marmoricola sp. 4Q3S-7 whole genome shotgun sequence.</title>
        <authorList>
            <person name="Li F."/>
        </authorList>
    </citation>
    <scope>NUCLEOTIDE SEQUENCE [LARGE SCALE GENOMIC DNA]</scope>
    <source>
        <strain evidence="2 3">4Q3S-7</strain>
    </source>
</reference>
<keyword evidence="2" id="KW-0808">Transferase</keyword>
<dbReference type="CDD" id="cd04301">
    <property type="entry name" value="NAT_SF"/>
    <property type="match status" value="1"/>
</dbReference>
<evidence type="ECO:0000259" key="1">
    <source>
        <dbReference type="PROSITE" id="PS51186"/>
    </source>
</evidence>
<dbReference type="Gene3D" id="3.40.630.30">
    <property type="match status" value="1"/>
</dbReference>
<dbReference type="InterPro" id="IPR000182">
    <property type="entry name" value="GNAT_dom"/>
</dbReference>
<evidence type="ECO:0000313" key="2">
    <source>
        <dbReference type="EMBL" id="RLV50705.1"/>
    </source>
</evidence>
<dbReference type="PROSITE" id="PS51186">
    <property type="entry name" value="GNAT"/>
    <property type="match status" value="1"/>
</dbReference>
<dbReference type="AlphaFoldDB" id="A0A3L8P629"/>
<proteinExistence type="predicted"/>
<organism evidence="2 3">
    <name type="scientific">Nocardioides mangrovicus</name>
    <dbReference type="NCBI Taxonomy" id="2478913"/>
    <lineage>
        <taxon>Bacteria</taxon>
        <taxon>Bacillati</taxon>
        <taxon>Actinomycetota</taxon>
        <taxon>Actinomycetes</taxon>
        <taxon>Propionibacteriales</taxon>
        <taxon>Nocardioidaceae</taxon>
        <taxon>Nocardioides</taxon>
    </lineage>
</organism>
<keyword evidence="3" id="KW-1185">Reference proteome</keyword>
<name>A0A3L8P629_9ACTN</name>
<comment type="caution">
    <text evidence="2">The sequence shown here is derived from an EMBL/GenBank/DDBJ whole genome shotgun (WGS) entry which is preliminary data.</text>
</comment>
<protein>
    <submittedName>
        <fullName evidence="2">GNAT family N-acetyltransferase</fullName>
    </submittedName>
</protein>